<evidence type="ECO:0000256" key="1">
    <source>
        <dbReference type="SAM" id="MobiDB-lite"/>
    </source>
</evidence>
<gene>
    <name evidence="4" type="ORF">HNY73_011320</name>
</gene>
<sequence>MAKRMAVVPEELATTYFSKTADAGLHDIESQIENLLQTSSYSDDAKAKLLSQLILKYRHIVSEPKPPVRVTIEEEIPKEKSLELSERNASEDPIVRDIILSVPANFQKFIPPIVEKLKTRSYSWNESGELMTDKQPVKYSNVIDLFSYLMRNVKKGLEPHGFSVFWKAINEIKIPSRWIGNQKLVQNLEGDTSVRESHNDDTLEWLDTPRKLSKATKVPYKKTKQFLSSQDPYSLHKGVRYKFPRRATLSYGINELWQCDLVDLKHLGKHNNGFRYLLTIIDVFSKYARVVPLKQKNAEAVKNAFEKLFQQVKPKNIQTDKSSEFYNYQVKSLFQRHSINHYSAEGDHKASVIERFNRTLKNKMFRVFTYRNSYKYVDILHLLVKSYNDAEHRTIGMAPSKVTPELEPQIFKKVYGFIGKNAKLILNKGDLVRISKANKTFRRGYLPGWSDEAFRVSKVYSSHPTTFELQDLKSEAIKGRFYAEELQKISKRSDDYWRIEKVLKTKGRGRNKEYYVKWQGFDARFNSWVKKAWMKTKLARPIILIGAWEVGLSEIFIPRTWFNIGNHNNKYSITYEETKIVEKDYVEYDIRVKIEQGTAEEDVIERINQSIEEQCGHYVTFALDRKNINVHIAPNYKLHLTATNTPRLLTMLNLPREDRIIKASESFVFRKPSKTNKDNFLKIIARNLKRHFIIRTTRFNHKYTDMENMHHELFQHINFNLMQTGIGGAADFIFDFKENKVEITVQKNVELEFRLLYAPTFMRMPSLTKDIVLTGKSMHVLQKVNRPPLNEYFRVSITDKPTVPEKVRKTEHLELEVGFYKNAEQLFSSFKHLAFNLLANNKVKVHIPDTSTITLQNGLQNLLGFKNSTLYGGTHISDYPLELDGGITEIYVYTDIIESHFVGDTIAPLLRIIPVMSTKQDQIVINYQRPLYFPLRQNYIDCIEVELKSSSGDGKDNRARVALVKTKFGSFLRLVQKLYPLEVSEKDKPVEYNTNSPLISGANRRETFPISLDRKTSLIEPHDGLPLPSKESDCGTDMEPMMDSSPLLPNETSYPVLPDGTEHLEPRRSRYGRLLRPVQRL</sequence>
<feature type="domain" description="Chromo" evidence="2">
    <location>
        <begin position="497"/>
        <end position="528"/>
    </location>
</feature>
<feature type="domain" description="Integrase catalytic" evidence="3">
    <location>
        <begin position="240"/>
        <end position="407"/>
    </location>
</feature>
<reference evidence="4" key="1">
    <citation type="journal article" date="2020" name="bioRxiv">
        <title>Chromosome-level reference genome of the European wasp spider Argiope bruennichi: a resource for studies on range expansion and evolutionary adaptation.</title>
        <authorList>
            <person name="Sheffer M.M."/>
            <person name="Hoppe A."/>
            <person name="Krehenwinkel H."/>
            <person name="Uhl G."/>
            <person name="Kuss A.W."/>
            <person name="Jensen L."/>
            <person name="Jensen C."/>
            <person name="Gillespie R.G."/>
            <person name="Hoff K.J."/>
            <person name="Prost S."/>
        </authorList>
    </citation>
    <scope>NUCLEOTIDE SEQUENCE</scope>
</reference>
<dbReference type="SUPFAM" id="SSF53098">
    <property type="entry name" value="Ribonuclease H-like"/>
    <property type="match status" value="1"/>
</dbReference>
<name>A0A8T0F3R6_ARGBR</name>
<accession>A0A8T0F3R6</accession>
<dbReference type="Gene3D" id="3.30.420.10">
    <property type="entry name" value="Ribonuclease H-like superfamily/Ribonuclease H"/>
    <property type="match status" value="1"/>
</dbReference>
<dbReference type="SMART" id="SM00298">
    <property type="entry name" value="CHROMO"/>
    <property type="match status" value="1"/>
</dbReference>
<dbReference type="Pfam" id="PF11717">
    <property type="entry name" value="Tudor-knot"/>
    <property type="match status" value="1"/>
</dbReference>
<dbReference type="Proteomes" id="UP000807504">
    <property type="component" value="Unassembled WGS sequence"/>
</dbReference>
<dbReference type="PROSITE" id="PS50994">
    <property type="entry name" value="INTEGRASE"/>
    <property type="match status" value="1"/>
</dbReference>
<dbReference type="InterPro" id="IPR001584">
    <property type="entry name" value="Integrase_cat-core"/>
</dbReference>
<evidence type="ECO:0000313" key="4">
    <source>
        <dbReference type="EMBL" id="KAF8785817.1"/>
    </source>
</evidence>
<feature type="region of interest" description="Disordered" evidence="1">
    <location>
        <begin position="1041"/>
        <end position="1081"/>
    </location>
</feature>
<dbReference type="CDD" id="cd00024">
    <property type="entry name" value="CD_CSD"/>
    <property type="match status" value="1"/>
</dbReference>
<comment type="caution">
    <text evidence="4">The sequence shown here is derived from an EMBL/GenBank/DDBJ whole genome shotgun (WGS) entry which is preliminary data.</text>
</comment>
<dbReference type="Pfam" id="PF00665">
    <property type="entry name" value="rve"/>
    <property type="match status" value="1"/>
</dbReference>
<evidence type="ECO:0000259" key="3">
    <source>
        <dbReference type="PROSITE" id="PS50994"/>
    </source>
</evidence>
<dbReference type="GO" id="GO:0015074">
    <property type="term" value="P:DNA integration"/>
    <property type="evidence" value="ECO:0007669"/>
    <property type="project" value="InterPro"/>
</dbReference>
<reference evidence="4" key="2">
    <citation type="submission" date="2020-06" db="EMBL/GenBank/DDBJ databases">
        <authorList>
            <person name="Sheffer M."/>
        </authorList>
    </citation>
    <scope>NUCLEOTIDE SEQUENCE</scope>
</reference>
<evidence type="ECO:0000313" key="5">
    <source>
        <dbReference type="Proteomes" id="UP000807504"/>
    </source>
</evidence>
<dbReference type="InterPro" id="IPR036397">
    <property type="entry name" value="RNaseH_sf"/>
</dbReference>
<evidence type="ECO:0000259" key="2">
    <source>
        <dbReference type="PROSITE" id="PS50013"/>
    </source>
</evidence>
<dbReference type="GO" id="GO:0003676">
    <property type="term" value="F:nucleic acid binding"/>
    <property type="evidence" value="ECO:0007669"/>
    <property type="project" value="InterPro"/>
</dbReference>
<dbReference type="AlphaFoldDB" id="A0A8T0F3R6"/>
<organism evidence="4 5">
    <name type="scientific">Argiope bruennichi</name>
    <name type="common">Wasp spider</name>
    <name type="synonym">Aranea bruennichi</name>
    <dbReference type="NCBI Taxonomy" id="94029"/>
    <lineage>
        <taxon>Eukaryota</taxon>
        <taxon>Metazoa</taxon>
        <taxon>Ecdysozoa</taxon>
        <taxon>Arthropoda</taxon>
        <taxon>Chelicerata</taxon>
        <taxon>Arachnida</taxon>
        <taxon>Araneae</taxon>
        <taxon>Araneomorphae</taxon>
        <taxon>Entelegynae</taxon>
        <taxon>Araneoidea</taxon>
        <taxon>Araneidae</taxon>
        <taxon>Argiope</taxon>
    </lineage>
</organism>
<proteinExistence type="predicted"/>
<dbReference type="PANTHER" id="PTHR46585">
    <property type="entry name" value="INTEGRASE CORE DOMAIN CONTAINING PROTEIN"/>
    <property type="match status" value="1"/>
</dbReference>
<dbReference type="InterPro" id="IPR025995">
    <property type="entry name" value="Tudor-knot"/>
</dbReference>
<dbReference type="InterPro" id="IPR000953">
    <property type="entry name" value="Chromo/chromo_shadow_dom"/>
</dbReference>
<dbReference type="PANTHER" id="PTHR46585:SF1">
    <property type="entry name" value="CHROMO DOMAIN-CONTAINING PROTEIN"/>
    <property type="match status" value="1"/>
</dbReference>
<dbReference type="PROSITE" id="PS50013">
    <property type="entry name" value="CHROMO_2"/>
    <property type="match status" value="1"/>
</dbReference>
<protein>
    <submittedName>
        <fullName evidence="4">Uncharacterized transposon-derived like protein</fullName>
    </submittedName>
</protein>
<dbReference type="SUPFAM" id="SSF54160">
    <property type="entry name" value="Chromo domain-like"/>
    <property type="match status" value="1"/>
</dbReference>
<dbReference type="InterPro" id="IPR012337">
    <property type="entry name" value="RNaseH-like_sf"/>
</dbReference>
<dbReference type="InterPro" id="IPR016197">
    <property type="entry name" value="Chromo-like_dom_sf"/>
</dbReference>
<dbReference type="EMBL" id="JABXBU010000030">
    <property type="protein sequence ID" value="KAF8785817.1"/>
    <property type="molecule type" value="Genomic_DNA"/>
</dbReference>
<keyword evidence="5" id="KW-1185">Reference proteome</keyword>
<dbReference type="Gene3D" id="2.40.50.40">
    <property type="match status" value="1"/>
</dbReference>
<dbReference type="GO" id="GO:0005694">
    <property type="term" value="C:chromosome"/>
    <property type="evidence" value="ECO:0007669"/>
    <property type="project" value="UniProtKB-ARBA"/>
</dbReference>